<dbReference type="InterPro" id="IPR018060">
    <property type="entry name" value="HTH_AraC"/>
</dbReference>
<dbReference type="RefSeq" id="WP_326510053.1">
    <property type="nucleotide sequence ID" value="NZ_JAWIIV010000054.1"/>
</dbReference>
<evidence type="ECO:0000256" key="3">
    <source>
        <dbReference type="ARBA" id="ARBA00023159"/>
    </source>
</evidence>
<dbReference type="SMART" id="SM00342">
    <property type="entry name" value="HTH_ARAC"/>
    <property type="match status" value="1"/>
</dbReference>
<dbReference type="SUPFAM" id="SSF51182">
    <property type="entry name" value="RmlC-like cupins"/>
    <property type="match status" value="1"/>
</dbReference>
<comment type="caution">
    <text evidence="7">The sequence shown here is derived from an EMBL/GenBank/DDBJ whole genome shotgun (WGS) entry which is preliminary data.</text>
</comment>
<dbReference type="Pfam" id="PF12833">
    <property type="entry name" value="HTH_18"/>
    <property type="match status" value="1"/>
</dbReference>
<dbReference type="InterPro" id="IPR011051">
    <property type="entry name" value="RmlC_Cupin_sf"/>
</dbReference>
<evidence type="ECO:0000313" key="7">
    <source>
        <dbReference type="EMBL" id="MEC4723440.1"/>
    </source>
</evidence>
<reference evidence="7 8" key="1">
    <citation type="submission" date="2023-10" db="EMBL/GenBank/DDBJ databases">
        <title>Noviherbaspirillum sp. CPCC 100848 genome assembly.</title>
        <authorList>
            <person name="Li X.Y."/>
            <person name="Fang X.M."/>
        </authorList>
    </citation>
    <scope>NUCLEOTIDE SEQUENCE [LARGE SCALE GENOMIC DNA]</scope>
    <source>
        <strain evidence="7 8">CPCC 100848</strain>
    </source>
</reference>
<dbReference type="EMBL" id="JAWIIV010000054">
    <property type="protein sequence ID" value="MEC4723440.1"/>
    <property type="molecule type" value="Genomic_DNA"/>
</dbReference>
<dbReference type="PANTHER" id="PTHR11019">
    <property type="entry name" value="HTH-TYPE TRANSCRIPTIONAL REGULATOR NIMR"/>
    <property type="match status" value="1"/>
</dbReference>
<dbReference type="Pfam" id="PF02311">
    <property type="entry name" value="AraC_binding"/>
    <property type="match status" value="1"/>
</dbReference>
<keyword evidence="1" id="KW-0805">Transcription regulation</keyword>
<name>A0ABU6JIC4_9BURK</name>
<dbReference type="PANTHER" id="PTHR11019:SF159">
    <property type="entry name" value="TRANSCRIPTIONAL REGULATOR-RELATED"/>
    <property type="match status" value="1"/>
</dbReference>
<dbReference type="InterPro" id="IPR009057">
    <property type="entry name" value="Homeodomain-like_sf"/>
</dbReference>
<accession>A0ABU6JIC4</accession>
<dbReference type="PROSITE" id="PS01124">
    <property type="entry name" value="HTH_ARAC_FAMILY_2"/>
    <property type="match status" value="1"/>
</dbReference>
<evidence type="ECO:0000313" key="8">
    <source>
        <dbReference type="Proteomes" id="UP001352263"/>
    </source>
</evidence>
<dbReference type="PRINTS" id="PR00032">
    <property type="entry name" value="HTHARAC"/>
</dbReference>
<dbReference type="PROSITE" id="PS00041">
    <property type="entry name" value="HTH_ARAC_FAMILY_1"/>
    <property type="match status" value="1"/>
</dbReference>
<dbReference type="Gene3D" id="1.10.10.60">
    <property type="entry name" value="Homeodomain-like"/>
    <property type="match status" value="1"/>
</dbReference>
<keyword evidence="3" id="KW-0010">Activator</keyword>
<evidence type="ECO:0000256" key="2">
    <source>
        <dbReference type="ARBA" id="ARBA00023125"/>
    </source>
</evidence>
<protein>
    <submittedName>
        <fullName evidence="7">Helix-turn-helix transcriptional regulator</fullName>
    </submittedName>
</protein>
<evidence type="ECO:0000256" key="1">
    <source>
        <dbReference type="ARBA" id="ARBA00023015"/>
    </source>
</evidence>
<evidence type="ECO:0000259" key="6">
    <source>
        <dbReference type="PROSITE" id="PS01124"/>
    </source>
</evidence>
<proteinExistence type="predicted"/>
<dbReference type="CDD" id="cd06124">
    <property type="entry name" value="cupin_NimR-like_N"/>
    <property type="match status" value="1"/>
</dbReference>
<keyword evidence="8" id="KW-1185">Reference proteome</keyword>
<evidence type="ECO:0000256" key="4">
    <source>
        <dbReference type="ARBA" id="ARBA00023163"/>
    </source>
</evidence>
<keyword evidence="4" id="KW-0804">Transcription</keyword>
<gene>
    <name evidence="7" type="ORF">RY831_30315</name>
</gene>
<feature type="region of interest" description="Disordered" evidence="5">
    <location>
        <begin position="1"/>
        <end position="20"/>
    </location>
</feature>
<sequence length="263" mass="29349">MPIEPITHTRVNLPGKAPSPERPVRMMARDLDVAELLAVHRHAWGQVTYAIEGVLRVTAENNTWIVPPQRAIWIPPMLRHEVTTLEKTRLRALYVHADSAPFRGPQCEVLEVSPLLRELVVALGQVDEAGEREALLSALLLNELAGLATLPIRVALPSDKRLRTLCEHVIADPASPLTLDEWAEQVGASARTLARLFERELDTSFREWRQQVRLAHAAPLIARGMPLSQVAAELGYASQSAFSAMFRKTFGQPPSVFFAKRER</sequence>
<organism evidence="7 8">
    <name type="scientific">Noviherbaspirillum album</name>
    <dbReference type="NCBI Taxonomy" id="3080276"/>
    <lineage>
        <taxon>Bacteria</taxon>
        <taxon>Pseudomonadati</taxon>
        <taxon>Pseudomonadota</taxon>
        <taxon>Betaproteobacteria</taxon>
        <taxon>Burkholderiales</taxon>
        <taxon>Oxalobacteraceae</taxon>
        <taxon>Noviherbaspirillum</taxon>
    </lineage>
</organism>
<dbReference type="InterPro" id="IPR018062">
    <property type="entry name" value="HTH_AraC-typ_CS"/>
</dbReference>
<dbReference type="InterPro" id="IPR020449">
    <property type="entry name" value="Tscrpt_reg_AraC-type_HTH"/>
</dbReference>
<feature type="domain" description="HTH araC/xylS-type" evidence="6">
    <location>
        <begin position="160"/>
        <end position="260"/>
    </location>
</feature>
<keyword evidence="2" id="KW-0238">DNA-binding</keyword>
<dbReference type="InterPro" id="IPR003313">
    <property type="entry name" value="AraC-bd"/>
</dbReference>
<evidence type="ECO:0000256" key="5">
    <source>
        <dbReference type="SAM" id="MobiDB-lite"/>
    </source>
</evidence>
<dbReference type="Gene3D" id="2.60.120.10">
    <property type="entry name" value="Jelly Rolls"/>
    <property type="match status" value="1"/>
</dbReference>
<dbReference type="SUPFAM" id="SSF46689">
    <property type="entry name" value="Homeodomain-like"/>
    <property type="match status" value="1"/>
</dbReference>
<dbReference type="Proteomes" id="UP001352263">
    <property type="component" value="Unassembled WGS sequence"/>
</dbReference>
<dbReference type="InterPro" id="IPR014710">
    <property type="entry name" value="RmlC-like_jellyroll"/>
</dbReference>